<dbReference type="PROSITE" id="PS50097">
    <property type="entry name" value="BTB"/>
    <property type="match status" value="1"/>
</dbReference>
<gene>
    <name evidence="3" type="primary">klhl36</name>
    <name evidence="3" type="ORF">AK812_SmicGene21420</name>
</gene>
<evidence type="ECO:0000313" key="3">
    <source>
        <dbReference type="EMBL" id="OLP96356.1"/>
    </source>
</evidence>
<sequence length="1017" mass="110473">MAVASEDGTAATASPSEKAFAELLAPLGGQLSLGSTLGFASGVALRFVGRFAAVGVGCTFCIIQGFLDVTSPPPRLEEPVEGGEGEAALVEGGVGKAAAMEEEEYVDTEVASPASPVSPGGKSSPITPPAEATPAEFEQSYLKLLDRDGDGQVGAGDLASVNLANPQPSGSLEPTLVSSRGKSPEHPMDPYSFWATFFIILGTIHWRASTVNLADLVWVARNFWKNRYADSPEEARLEKAVRQLREKNYVLACRFLQHANFVSLMTAPLVHGSNQRSCALIMTAYAISYTMNTCIAKGVLVLETTGLRKVASFYYSVMFASIWMPQSGVSERAFLLFQVMGSVCYVESAVHVPASLALVLGKFCHVFIVHGTDLDLANFPLDHGAFAMLIIVISVVLERTQRDRVAIQFRNADAESMICGFRQMLRGICDGEVLLDDGLRIQEGATFLNRFLSSSECLDKTIFQDLLVQDSDELDRFQKFVSQPLNVDKSAVPDATPDATDGTTMMLPLLPSAARRVQARSQGSSRSGGTLLQTLPNLEELMMLVGGGSQQPVSQIHFKYRASKGSSSPGTGEGKPVLRSFIRPTDWETVRASVARYSAGERSRIELPRVYVKAFDRQSGYIQSRRASVNPCMDSTRSRSGYMWLHFRDLRFEEKMPRAPSELADLMERSSSRSLAYGLGASFGTSWRAALAAGVVPRMMASRFLLAGGLGATSTPAALTGLATWYSGPTLKIAEWLLKAGAEPTYKITQKPGCCRLWMVNQRDTTELMVPYEGHSAVSFAFAWLGQFQLGKGGVDWSRQRKFTEDIVGLFARTTPGKKSHGADVTVPQSTVDLWESMRDSTSSHNVIFEASDGEVSAHDQILILASPVLKAMLECAMREGTSRRIQVKDSSSAGVSLFLDVLYTSSTHQDLDHKTMLVALDLAHRWQVHGPVQTLCTALQRMIDAESFVPIAEAAVLKGLPTLERACASFGRADDQVQTMLKKGAFPAVVHKLLGEPEHASGEQQPPKKRVRLLSS</sequence>
<dbReference type="CDD" id="cd18186">
    <property type="entry name" value="BTB_POZ_ZBTB_KLHL-like"/>
    <property type="match status" value="1"/>
</dbReference>
<feature type="compositionally biased region" description="Basic residues" evidence="1">
    <location>
        <begin position="1008"/>
        <end position="1017"/>
    </location>
</feature>
<feature type="region of interest" description="Disordered" evidence="1">
    <location>
        <begin position="997"/>
        <end position="1017"/>
    </location>
</feature>
<dbReference type="InterPro" id="IPR000210">
    <property type="entry name" value="BTB/POZ_dom"/>
</dbReference>
<dbReference type="InterPro" id="IPR018247">
    <property type="entry name" value="EF_Hand_1_Ca_BS"/>
</dbReference>
<organism evidence="3 4">
    <name type="scientific">Symbiodinium microadriaticum</name>
    <name type="common">Dinoflagellate</name>
    <name type="synonym">Zooxanthella microadriatica</name>
    <dbReference type="NCBI Taxonomy" id="2951"/>
    <lineage>
        <taxon>Eukaryota</taxon>
        <taxon>Sar</taxon>
        <taxon>Alveolata</taxon>
        <taxon>Dinophyceae</taxon>
        <taxon>Suessiales</taxon>
        <taxon>Symbiodiniaceae</taxon>
        <taxon>Symbiodinium</taxon>
    </lineage>
</organism>
<feature type="region of interest" description="Disordered" evidence="1">
    <location>
        <begin position="108"/>
        <end position="132"/>
    </location>
</feature>
<evidence type="ECO:0000259" key="2">
    <source>
        <dbReference type="PROSITE" id="PS50097"/>
    </source>
</evidence>
<feature type="compositionally biased region" description="Polar residues" evidence="1">
    <location>
        <begin position="162"/>
        <end position="181"/>
    </location>
</feature>
<feature type="domain" description="BTB" evidence="2">
    <location>
        <begin position="845"/>
        <end position="912"/>
    </location>
</feature>
<evidence type="ECO:0000256" key="1">
    <source>
        <dbReference type="SAM" id="MobiDB-lite"/>
    </source>
</evidence>
<feature type="region of interest" description="Disordered" evidence="1">
    <location>
        <begin position="155"/>
        <end position="183"/>
    </location>
</feature>
<dbReference type="Proteomes" id="UP000186817">
    <property type="component" value="Unassembled WGS sequence"/>
</dbReference>
<dbReference type="SUPFAM" id="SSF54695">
    <property type="entry name" value="POZ domain"/>
    <property type="match status" value="1"/>
</dbReference>
<dbReference type="Pfam" id="PF00651">
    <property type="entry name" value="BTB"/>
    <property type="match status" value="1"/>
</dbReference>
<protein>
    <submittedName>
        <fullName evidence="3">Kelch-like protein 36</fullName>
    </submittedName>
</protein>
<dbReference type="OrthoDB" id="428848at2759"/>
<dbReference type="InterPro" id="IPR011333">
    <property type="entry name" value="SKP1/BTB/POZ_sf"/>
</dbReference>
<dbReference type="EMBL" id="LSRX01000470">
    <property type="protein sequence ID" value="OLP96356.1"/>
    <property type="molecule type" value="Genomic_DNA"/>
</dbReference>
<name>A0A1Q9DMF9_SYMMI</name>
<dbReference type="InterPro" id="IPR044714">
    <property type="entry name" value="AtSIBP1-like"/>
</dbReference>
<dbReference type="PANTHER" id="PTHR46672:SF8">
    <property type="entry name" value="BTB DOMAIN-CONTAINING PROTEIN"/>
    <property type="match status" value="1"/>
</dbReference>
<dbReference type="Gene3D" id="3.30.710.10">
    <property type="entry name" value="Potassium Channel Kv1.1, Chain A"/>
    <property type="match status" value="1"/>
</dbReference>
<dbReference type="PANTHER" id="PTHR46672">
    <property type="entry name" value="OS08G0495500 PROTEIN-RELATED"/>
    <property type="match status" value="1"/>
</dbReference>
<proteinExistence type="predicted"/>
<dbReference type="SMART" id="SM00225">
    <property type="entry name" value="BTB"/>
    <property type="match status" value="1"/>
</dbReference>
<accession>A0A1Q9DMF9</accession>
<dbReference type="PROSITE" id="PS00018">
    <property type="entry name" value="EF_HAND_1"/>
    <property type="match status" value="1"/>
</dbReference>
<keyword evidence="4" id="KW-1185">Reference proteome</keyword>
<comment type="caution">
    <text evidence="3">The sequence shown here is derived from an EMBL/GenBank/DDBJ whole genome shotgun (WGS) entry which is preliminary data.</text>
</comment>
<reference evidence="3 4" key="1">
    <citation type="submission" date="2016-02" db="EMBL/GenBank/DDBJ databases">
        <title>Genome analysis of coral dinoflagellate symbionts highlights evolutionary adaptations to a symbiotic lifestyle.</title>
        <authorList>
            <person name="Aranda M."/>
            <person name="Li Y."/>
            <person name="Liew Y.J."/>
            <person name="Baumgarten S."/>
            <person name="Simakov O."/>
            <person name="Wilson M."/>
            <person name="Piel J."/>
            <person name="Ashoor H."/>
            <person name="Bougouffa S."/>
            <person name="Bajic V.B."/>
            <person name="Ryu T."/>
            <person name="Ravasi T."/>
            <person name="Bayer T."/>
            <person name="Micklem G."/>
            <person name="Kim H."/>
            <person name="Bhak J."/>
            <person name="Lajeunesse T.C."/>
            <person name="Voolstra C.R."/>
        </authorList>
    </citation>
    <scope>NUCLEOTIDE SEQUENCE [LARGE SCALE GENOMIC DNA]</scope>
    <source>
        <strain evidence="3 4">CCMP2467</strain>
    </source>
</reference>
<dbReference type="AlphaFoldDB" id="A0A1Q9DMF9"/>
<evidence type="ECO:0000313" key="4">
    <source>
        <dbReference type="Proteomes" id="UP000186817"/>
    </source>
</evidence>